<evidence type="ECO:0000259" key="2">
    <source>
        <dbReference type="PROSITE" id="PS51708"/>
    </source>
</evidence>
<dbReference type="Pfam" id="PF01928">
    <property type="entry name" value="CYTH"/>
    <property type="match status" value="1"/>
</dbReference>
<dbReference type="InterPro" id="IPR039013">
    <property type="entry name" value="YgiF"/>
</dbReference>
<protein>
    <submittedName>
        <fullName evidence="3">CHAD domain-containing protein</fullName>
    </submittedName>
</protein>
<reference evidence="3 4" key="2">
    <citation type="journal article" date="2021" name="Int. J. Syst. Evol. Microbiol.">
        <title>Roseibium litorale sp. nov., isolated from a tidal flat sediment and proposal for the reclassification of Labrenzia polysiphoniae as Roseibium polysiphoniae comb. nov.</title>
        <authorList>
            <person name="Liu Y."/>
            <person name="Pei T."/>
            <person name="Du J."/>
            <person name="Chao M."/>
            <person name="Deng M.R."/>
            <person name="Zhu H."/>
        </authorList>
    </citation>
    <scope>NUCLEOTIDE SEQUENCE [LARGE SCALE GENOMIC DNA]</scope>
    <source>
        <strain evidence="3 4">4C16A</strain>
    </source>
</reference>
<dbReference type="InterPro" id="IPR007899">
    <property type="entry name" value="CHAD_dom"/>
</dbReference>
<dbReference type="PROSITE" id="PS51708">
    <property type="entry name" value="CHAD"/>
    <property type="match status" value="1"/>
</dbReference>
<organism evidence="3 4">
    <name type="scientific">Roseibium litorale</name>
    <dbReference type="NCBI Taxonomy" id="2803841"/>
    <lineage>
        <taxon>Bacteria</taxon>
        <taxon>Pseudomonadati</taxon>
        <taxon>Pseudomonadota</taxon>
        <taxon>Alphaproteobacteria</taxon>
        <taxon>Hyphomicrobiales</taxon>
        <taxon>Stappiaceae</taxon>
        <taxon>Roseibium</taxon>
    </lineage>
</organism>
<dbReference type="InterPro" id="IPR038186">
    <property type="entry name" value="CHAD_dom_sf"/>
</dbReference>
<dbReference type="InterPro" id="IPR023577">
    <property type="entry name" value="CYTH_domain"/>
</dbReference>
<dbReference type="InterPro" id="IPR033469">
    <property type="entry name" value="CYTH-like_dom_sf"/>
</dbReference>
<dbReference type="PROSITE" id="PS51707">
    <property type="entry name" value="CYTH"/>
    <property type="match status" value="1"/>
</dbReference>
<evidence type="ECO:0000313" key="4">
    <source>
        <dbReference type="Proteomes" id="UP000632063"/>
    </source>
</evidence>
<dbReference type="SMART" id="SM00880">
    <property type="entry name" value="CHAD"/>
    <property type="match status" value="1"/>
</dbReference>
<proteinExistence type="predicted"/>
<evidence type="ECO:0000313" key="3">
    <source>
        <dbReference type="EMBL" id="MBD8892152.1"/>
    </source>
</evidence>
<dbReference type="EMBL" id="JACYXI010000006">
    <property type="protein sequence ID" value="MBD8892152.1"/>
    <property type="molecule type" value="Genomic_DNA"/>
</dbReference>
<comment type="caution">
    <text evidence="3">The sequence shown here is derived from an EMBL/GenBank/DDBJ whole genome shotgun (WGS) entry which is preliminary data.</text>
</comment>
<dbReference type="CDD" id="cd07756">
    <property type="entry name" value="CYTH-like_Pase_CHAD"/>
    <property type="match status" value="1"/>
</dbReference>
<name>A0ABR9CPE1_9HYPH</name>
<reference evidence="4" key="1">
    <citation type="submission" date="2020-09" db="EMBL/GenBank/DDBJ databases">
        <title>The genome sequence of strain Labrenzia suaedae 4C16A.</title>
        <authorList>
            <person name="Liu Y."/>
        </authorList>
    </citation>
    <scope>NUCLEOTIDE SEQUENCE [LARGE SCALE GENOMIC DNA]</scope>
    <source>
        <strain evidence="4">4C16A</strain>
    </source>
</reference>
<dbReference type="Pfam" id="PF05235">
    <property type="entry name" value="CHAD"/>
    <property type="match status" value="1"/>
</dbReference>
<dbReference type="Gene3D" id="2.40.320.10">
    <property type="entry name" value="Hypothetical Protein Pfu-838710-001"/>
    <property type="match status" value="1"/>
</dbReference>
<dbReference type="PANTHER" id="PTHR39569">
    <property type="entry name" value="INORGANIC TRIPHOSPHATASE"/>
    <property type="match status" value="1"/>
</dbReference>
<feature type="domain" description="CYTH" evidence="1">
    <location>
        <begin position="5"/>
        <end position="208"/>
    </location>
</feature>
<dbReference type="PANTHER" id="PTHR39569:SF1">
    <property type="entry name" value="INORGANIC TRIPHOSPHATASE"/>
    <property type="match status" value="1"/>
</dbReference>
<evidence type="ECO:0000259" key="1">
    <source>
        <dbReference type="PROSITE" id="PS51707"/>
    </source>
</evidence>
<dbReference type="SUPFAM" id="SSF55154">
    <property type="entry name" value="CYTH-like phosphatases"/>
    <property type="match status" value="1"/>
</dbReference>
<feature type="domain" description="CHAD" evidence="2">
    <location>
        <begin position="226"/>
        <end position="513"/>
    </location>
</feature>
<dbReference type="Proteomes" id="UP000632063">
    <property type="component" value="Unassembled WGS sequence"/>
</dbReference>
<keyword evidence="4" id="KW-1185">Reference proteome</keyword>
<gene>
    <name evidence="3" type="ORF">IG616_11370</name>
</gene>
<sequence>MSKTQREIELKLEVFPADGETLAKPAVPEGFTSGRASTQTLQSIYFDTPDHALRRRKMSLRLRKTGKTWVQTLKIGTGVNGGLSSPIEIEHPVSGRSIDLTAISDAKAIRHLVDAVQGQALSEMFETVMRRTKRDLTAPDGSMIEFALDRGEIRSGDTCTSLSELELELKEGAEEHLLTAARAIAGTAPFRFSPCSKAERGYRLLSGETTASLEPLGAGKLGIHADETVEQVFKAVVWSCFEQIAQNRLVILTSEDPEGPHQFRIGLRRLRSAFRLFSKALQPDCWRALDAAARDLAVAAGTVRDLDVLAEEIVGPLEVDAPEGLSASSLLSHLSTLRKGARQELEQALRAESVNTFLFDLAIFAQGNAWLPDPAKAGSGTISRYAEAALNRQWRKVAEFGKRIAELDVPERHEMRKALKKLRYGCEFFASLYPKSRRKPFLNHLRQLQEVFGYLNDVAMAEKLLGLPVPKGPGAPSANQAAGFAIGWHRARAQSVWLEARKAWEEAATARRFWT</sequence>
<dbReference type="SMART" id="SM01118">
    <property type="entry name" value="CYTH"/>
    <property type="match status" value="1"/>
</dbReference>
<accession>A0ABR9CPE1</accession>
<dbReference type="RefSeq" id="WP_192148272.1">
    <property type="nucleotide sequence ID" value="NZ_JACYXI010000006.1"/>
</dbReference>
<dbReference type="Gene3D" id="1.40.20.10">
    <property type="entry name" value="CHAD domain"/>
    <property type="match status" value="1"/>
</dbReference>